<gene>
    <name evidence="1" type="ORF">B2A_14211</name>
</gene>
<reference evidence="1" key="1">
    <citation type="submission" date="2013-08" db="EMBL/GenBank/DDBJ databases">
        <authorList>
            <person name="Mendez C."/>
            <person name="Richter M."/>
            <person name="Ferrer M."/>
            <person name="Sanchez J."/>
        </authorList>
    </citation>
    <scope>NUCLEOTIDE SEQUENCE</scope>
</reference>
<name>T0ZKA4_9ZZZZ</name>
<organism evidence="1">
    <name type="scientific">mine drainage metagenome</name>
    <dbReference type="NCBI Taxonomy" id="410659"/>
    <lineage>
        <taxon>unclassified sequences</taxon>
        <taxon>metagenomes</taxon>
        <taxon>ecological metagenomes</taxon>
    </lineage>
</organism>
<sequence length="262" mass="28653">MTSIIGKTIKGQTYYYSREVARVGGKPKIVSQRYLGKAADIEAAIAGATVMPDRTRHLAFGDVAAVWEMLERLHLAEIVDDVVGARRSDAGASVGTYIALAALNRVVDPCSKLAFSDWWDTTAGDRWLRLSPGALDHRRFWEAMDAIGEDDLQQIERRLVAAMVETFAVDLSGLVLDMTNFATWIDSGNDRAAIAQRGHSKQKRNDLRICGLALVVSTDGGVPLVSHAYPGNKPDVTQFGATVNELVTRFYSSLARVATVER</sequence>
<dbReference type="AlphaFoldDB" id="T0ZKA4"/>
<reference evidence="1" key="2">
    <citation type="journal article" date="2014" name="ISME J.">
        <title>Microbial stratification in low pH oxic and suboxic macroscopic growths along an acid mine drainage.</title>
        <authorList>
            <person name="Mendez-Garcia C."/>
            <person name="Mesa V."/>
            <person name="Sprenger R.R."/>
            <person name="Richter M."/>
            <person name="Diez M.S."/>
            <person name="Solano J."/>
            <person name="Bargiela R."/>
            <person name="Golyshina O.V."/>
            <person name="Manteca A."/>
            <person name="Ramos J.L."/>
            <person name="Gallego J.R."/>
            <person name="Llorente I."/>
            <person name="Martins Dos Santos V.A."/>
            <person name="Jensen O.N."/>
            <person name="Pelaez A.I."/>
            <person name="Sanchez J."/>
            <person name="Ferrer M."/>
        </authorList>
    </citation>
    <scope>NUCLEOTIDE SEQUENCE</scope>
</reference>
<proteinExistence type="predicted"/>
<protein>
    <submittedName>
        <fullName evidence="1">Transposase-like protein</fullName>
    </submittedName>
</protein>
<dbReference type="PANTHER" id="PTHR34614:SF2">
    <property type="entry name" value="TRANSPOSASE IS4-LIKE DOMAIN-CONTAINING PROTEIN"/>
    <property type="match status" value="1"/>
</dbReference>
<evidence type="ECO:0000313" key="1">
    <source>
        <dbReference type="EMBL" id="EQD30260.1"/>
    </source>
</evidence>
<dbReference type="EMBL" id="AUZZ01010302">
    <property type="protein sequence ID" value="EQD30260.1"/>
    <property type="molecule type" value="Genomic_DNA"/>
</dbReference>
<comment type="caution">
    <text evidence="1">The sequence shown here is derived from an EMBL/GenBank/DDBJ whole genome shotgun (WGS) entry which is preliminary data.</text>
</comment>
<accession>T0ZKA4</accession>
<dbReference type="PANTHER" id="PTHR34614">
    <property type="match status" value="1"/>
</dbReference>